<name>A0A1G7VHQ7_9BACT</name>
<organism evidence="2 3">
    <name type="scientific">Dyadobacter soli</name>
    <dbReference type="NCBI Taxonomy" id="659014"/>
    <lineage>
        <taxon>Bacteria</taxon>
        <taxon>Pseudomonadati</taxon>
        <taxon>Bacteroidota</taxon>
        <taxon>Cytophagia</taxon>
        <taxon>Cytophagales</taxon>
        <taxon>Spirosomataceae</taxon>
        <taxon>Dyadobacter</taxon>
    </lineage>
</organism>
<evidence type="ECO:0000259" key="1">
    <source>
        <dbReference type="Pfam" id="PF16405"/>
    </source>
</evidence>
<protein>
    <recommendedName>
        <fullName evidence="1">DUF5013 domain-containing protein</fullName>
    </recommendedName>
</protein>
<sequence>MMMAVTAMMLPACKVDTLKSVRDLQQKVSLVQVAGGRVDLNPTNVVIDKQNNVLRKPLGIALSGLAGNAGFTIDVSLDFNTVPDGAEKFSPAECYLSDSTARGESITQVMVPAGRSQQAFYLNITRAAIEAHRGKPTAVTLKIAHSSKYMINEQNASALISINMPDFGSRKIDVTDQYIKNASFAREPGTTARFANLADWITNDAMAKSRPTGAGFDANVGYLGIERWGSYDSPIINGKIYQTIQLAPGHYVAEVSMKKVAADKDSYFVVASGAGLPDASGIAGAIATTAIDNSRNNAVMVTAFDIASAEPVSLGFLINIDKGVEKIIQANQIRLFSIRGLFD</sequence>
<dbReference type="InterPro" id="IPR032181">
    <property type="entry name" value="DUF5013"/>
</dbReference>
<evidence type="ECO:0000313" key="3">
    <source>
        <dbReference type="Proteomes" id="UP000198748"/>
    </source>
</evidence>
<dbReference type="AlphaFoldDB" id="A0A1G7VHQ7"/>
<keyword evidence="3" id="KW-1185">Reference proteome</keyword>
<accession>A0A1G7VHQ7</accession>
<dbReference type="EMBL" id="FNAN01000020">
    <property type="protein sequence ID" value="SDG59263.1"/>
    <property type="molecule type" value="Genomic_DNA"/>
</dbReference>
<gene>
    <name evidence="2" type="ORF">SAMN04487996_12083</name>
</gene>
<proteinExistence type="predicted"/>
<evidence type="ECO:0000313" key="2">
    <source>
        <dbReference type="EMBL" id="SDG59263.1"/>
    </source>
</evidence>
<dbReference type="STRING" id="659014.SAMN04487996_12083"/>
<feature type="domain" description="DUF5013" evidence="1">
    <location>
        <begin position="187"/>
        <end position="315"/>
    </location>
</feature>
<dbReference type="Proteomes" id="UP000198748">
    <property type="component" value="Unassembled WGS sequence"/>
</dbReference>
<dbReference type="Pfam" id="PF16405">
    <property type="entry name" value="DUF5013"/>
    <property type="match status" value="1"/>
</dbReference>
<reference evidence="3" key="1">
    <citation type="submission" date="2016-10" db="EMBL/GenBank/DDBJ databases">
        <authorList>
            <person name="Varghese N."/>
            <person name="Submissions S."/>
        </authorList>
    </citation>
    <scope>NUCLEOTIDE SEQUENCE [LARGE SCALE GENOMIC DNA]</scope>
    <source>
        <strain evidence="3">DSM 25329</strain>
    </source>
</reference>